<name>A0A0F9FLP1_9ZZZZ</name>
<feature type="non-terminal residue" evidence="2">
    <location>
        <position position="357"/>
    </location>
</feature>
<feature type="region of interest" description="Disordered" evidence="1">
    <location>
        <begin position="1"/>
        <end position="39"/>
    </location>
</feature>
<protein>
    <submittedName>
        <fullName evidence="2">Uncharacterized protein</fullName>
    </submittedName>
</protein>
<evidence type="ECO:0000313" key="2">
    <source>
        <dbReference type="EMBL" id="KKL87203.1"/>
    </source>
</evidence>
<gene>
    <name evidence="2" type="ORF">LCGC14_1937080</name>
</gene>
<dbReference type="EMBL" id="LAZR01020900">
    <property type="protein sequence ID" value="KKL87203.1"/>
    <property type="molecule type" value="Genomic_DNA"/>
</dbReference>
<accession>A0A0F9FLP1</accession>
<feature type="compositionally biased region" description="Basic and acidic residues" evidence="1">
    <location>
        <begin position="344"/>
        <end position="357"/>
    </location>
</feature>
<feature type="region of interest" description="Disordered" evidence="1">
    <location>
        <begin position="326"/>
        <end position="357"/>
    </location>
</feature>
<organism evidence="2">
    <name type="scientific">marine sediment metagenome</name>
    <dbReference type="NCBI Taxonomy" id="412755"/>
    <lineage>
        <taxon>unclassified sequences</taxon>
        <taxon>metagenomes</taxon>
        <taxon>ecological metagenomes</taxon>
    </lineage>
</organism>
<feature type="compositionally biased region" description="Basic and acidic residues" evidence="1">
    <location>
        <begin position="193"/>
        <end position="212"/>
    </location>
</feature>
<comment type="caution">
    <text evidence="2">The sequence shown here is derived from an EMBL/GenBank/DDBJ whole genome shotgun (WGS) entry which is preliminary data.</text>
</comment>
<sequence length="357" mass="39771">MARREATMPKRQSTQKRRKKRKPAKGKRNSGAEPLCKDQHTEARKWTVLSKAADFVQAMVEEQREEPPVMNLYALPNNERPVKLEERWPHIPAEKREEHNERKCLKWELQKRRSPEAADAVVSAYWQGARTQTMHLDRLGETDRAALAKCIEAMAEAGAPERYETARTEAVIIVDAALGKDAEQARAAGDEELDRRFKARPSDEDGKDQGKTEKPVLVVLDFKARSINLGEGKPVNLGDPSLCLLSMVYMHQKTRGDENSGRLPCSSQVGGQTAQKARKALVKDFTHAGHSPGDVKRVLVTREQADKRKGYVIPASVDILHAPSMGEVPLVPSRSGDPAGMAEARQDESCESRESKA</sequence>
<proteinExistence type="predicted"/>
<evidence type="ECO:0000256" key="1">
    <source>
        <dbReference type="SAM" id="MobiDB-lite"/>
    </source>
</evidence>
<reference evidence="2" key="1">
    <citation type="journal article" date="2015" name="Nature">
        <title>Complex archaea that bridge the gap between prokaryotes and eukaryotes.</title>
        <authorList>
            <person name="Spang A."/>
            <person name="Saw J.H."/>
            <person name="Jorgensen S.L."/>
            <person name="Zaremba-Niedzwiedzka K."/>
            <person name="Martijn J."/>
            <person name="Lind A.E."/>
            <person name="van Eijk R."/>
            <person name="Schleper C."/>
            <person name="Guy L."/>
            <person name="Ettema T.J."/>
        </authorList>
    </citation>
    <scope>NUCLEOTIDE SEQUENCE</scope>
</reference>
<feature type="compositionally biased region" description="Basic residues" evidence="1">
    <location>
        <begin position="13"/>
        <end position="28"/>
    </location>
</feature>
<dbReference type="AlphaFoldDB" id="A0A0F9FLP1"/>
<feature type="region of interest" description="Disordered" evidence="1">
    <location>
        <begin position="185"/>
        <end position="212"/>
    </location>
</feature>